<sequence length="187" mass="20714">MDFADYSNVVLSKPLNYKSLAHKLRLMSKLVKVFVITMIVIFATGCKLTDDAKGPKSDNGEIATVAPGQFKLLANNADVVGALKTAQHVDFKGREGSVTWKLKNVGETGHYDLRFLYALNDPKKQRNMDLYINDEIVTLVRFSNTGSWHYKWEKAQVIVKVNSGINTIKLVSKGNSAPNLKALIISG</sequence>
<keyword evidence="2" id="KW-1185">Reference proteome</keyword>
<comment type="caution">
    <text evidence="1">The sequence shown here is derived from an EMBL/GenBank/DDBJ whole genome shotgun (WGS) entry which is preliminary data.</text>
</comment>
<protein>
    <recommendedName>
        <fullName evidence="3">CBM6 domain-containing protein</fullName>
    </recommendedName>
</protein>
<dbReference type="EMBL" id="JAQOMS010000002">
    <property type="protein sequence ID" value="MDC2888811.1"/>
    <property type="molecule type" value="Genomic_DNA"/>
</dbReference>
<evidence type="ECO:0000313" key="1">
    <source>
        <dbReference type="EMBL" id="MDC2888811.1"/>
    </source>
</evidence>
<proteinExistence type="predicted"/>
<name>A0ABT5FB88_9GAMM</name>
<dbReference type="Proteomes" id="UP001528411">
    <property type="component" value="Unassembled WGS sequence"/>
</dbReference>
<evidence type="ECO:0008006" key="3">
    <source>
        <dbReference type="Google" id="ProtNLM"/>
    </source>
</evidence>
<reference evidence="1 2" key="1">
    <citation type="submission" date="2023-01" db="EMBL/GenBank/DDBJ databases">
        <title>Psychrosphaera sp. nov., isolated from marine algae.</title>
        <authorList>
            <person name="Bayburt H."/>
            <person name="Choi B.J."/>
            <person name="Kim J.M."/>
            <person name="Choi D.G."/>
            <person name="Jeon C.O."/>
        </authorList>
    </citation>
    <scope>NUCLEOTIDE SEQUENCE [LARGE SCALE GENOMIC DNA]</scope>
    <source>
        <strain evidence="1 2">G1-22</strain>
    </source>
</reference>
<gene>
    <name evidence="1" type="ORF">PN838_08515</name>
</gene>
<accession>A0ABT5FB88</accession>
<evidence type="ECO:0000313" key="2">
    <source>
        <dbReference type="Proteomes" id="UP001528411"/>
    </source>
</evidence>
<dbReference type="RefSeq" id="WP_215964393.1">
    <property type="nucleotide sequence ID" value="NZ_JAQOMS010000002.1"/>
</dbReference>
<organism evidence="1 2">
    <name type="scientific">Psychrosphaera algicola</name>
    <dbReference type="NCBI Taxonomy" id="3023714"/>
    <lineage>
        <taxon>Bacteria</taxon>
        <taxon>Pseudomonadati</taxon>
        <taxon>Pseudomonadota</taxon>
        <taxon>Gammaproteobacteria</taxon>
        <taxon>Alteromonadales</taxon>
        <taxon>Pseudoalteromonadaceae</taxon>
        <taxon>Psychrosphaera</taxon>
    </lineage>
</organism>